<sequence>MPARPWSVRKRRHEWQRWLPAFALLFLAPAITPSATATGGDVRPAAIVSEGFIYTEAPFPQAHASTLVETTGGEIVAAWFGGTHERHPDVEIHVARLGPGGWSTPVAVADGVQEDGSRLPTWNPVLFQAPGGPLWLFYKVGPDPRRWWGMAMRSLDGGQSWSAAERLPAGVLGPIKNKPVVLANGDWLSPSSTETGTARDADWRLHFERSADGGRTWARTAAVEPLNGLDAIQPSLLFHADGRLQAVARTAQGVVASTWSSDGGHHWTPVDAIDLANPNSGTDALTLADGRQLIVYNPGAHHPETPGKGPRWPLAVALSDDGVRWRRVLTLESGPIEHGYAYPAVIQARDGLVHVSYTWGRVRIKHVVLDPARLEPEA</sequence>
<gene>
    <name evidence="3" type="ORF">H4F98_03435</name>
</gene>
<proteinExistence type="predicted"/>
<name>A0A7W3TJR4_9GAMM</name>
<feature type="chain" id="PRO_5030528376" evidence="1">
    <location>
        <begin position="38"/>
        <end position="378"/>
    </location>
</feature>
<evidence type="ECO:0000259" key="2">
    <source>
        <dbReference type="Pfam" id="PF13088"/>
    </source>
</evidence>
<feature type="signal peptide" evidence="1">
    <location>
        <begin position="1"/>
        <end position="37"/>
    </location>
</feature>
<feature type="domain" description="Sialidase" evidence="2">
    <location>
        <begin position="73"/>
        <end position="355"/>
    </location>
</feature>
<accession>A0A7W3TJR4</accession>
<comment type="caution">
    <text evidence="3">The sequence shown here is derived from an EMBL/GenBank/DDBJ whole genome shotgun (WGS) entry which is preliminary data.</text>
</comment>
<organism evidence="3 4">
    <name type="scientific">Marilutibacter spongiae</name>
    <dbReference type="NCBI Taxonomy" id="2025720"/>
    <lineage>
        <taxon>Bacteria</taxon>
        <taxon>Pseudomonadati</taxon>
        <taxon>Pseudomonadota</taxon>
        <taxon>Gammaproteobacteria</taxon>
        <taxon>Lysobacterales</taxon>
        <taxon>Lysobacteraceae</taxon>
        <taxon>Marilutibacter</taxon>
    </lineage>
</organism>
<dbReference type="CDD" id="cd15482">
    <property type="entry name" value="Sialidase_non-viral"/>
    <property type="match status" value="1"/>
</dbReference>
<dbReference type="AlphaFoldDB" id="A0A7W3TJR4"/>
<dbReference type="Pfam" id="PF13088">
    <property type="entry name" value="BNR_2"/>
    <property type="match status" value="1"/>
</dbReference>
<evidence type="ECO:0000313" key="3">
    <source>
        <dbReference type="EMBL" id="MBB1059622.1"/>
    </source>
</evidence>
<keyword evidence="4" id="KW-1185">Reference proteome</keyword>
<dbReference type="Gene3D" id="2.120.10.10">
    <property type="match status" value="1"/>
</dbReference>
<dbReference type="SUPFAM" id="SSF50939">
    <property type="entry name" value="Sialidases"/>
    <property type="match status" value="1"/>
</dbReference>
<dbReference type="InterPro" id="IPR036278">
    <property type="entry name" value="Sialidase_sf"/>
</dbReference>
<dbReference type="InterPro" id="IPR011040">
    <property type="entry name" value="Sialidase"/>
</dbReference>
<evidence type="ECO:0000313" key="4">
    <source>
        <dbReference type="Proteomes" id="UP000523196"/>
    </source>
</evidence>
<evidence type="ECO:0000256" key="1">
    <source>
        <dbReference type="SAM" id="SignalP"/>
    </source>
</evidence>
<dbReference type="PANTHER" id="PTHR43752:SF2">
    <property type="entry name" value="BNR_ASP-BOX REPEAT FAMILY PROTEIN"/>
    <property type="match status" value="1"/>
</dbReference>
<dbReference type="EMBL" id="JACHTF010000003">
    <property type="protein sequence ID" value="MBB1059622.1"/>
    <property type="molecule type" value="Genomic_DNA"/>
</dbReference>
<protein>
    <submittedName>
        <fullName evidence="3">Exo-alpha-sialidase</fullName>
    </submittedName>
</protein>
<dbReference type="PANTHER" id="PTHR43752">
    <property type="entry name" value="BNR/ASP-BOX REPEAT FAMILY PROTEIN"/>
    <property type="match status" value="1"/>
</dbReference>
<keyword evidence="1" id="KW-0732">Signal</keyword>
<dbReference type="Proteomes" id="UP000523196">
    <property type="component" value="Unassembled WGS sequence"/>
</dbReference>
<reference evidence="3 4" key="1">
    <citation type="submission" date="2020-08" db="EMBL/GenBank/DDBJ databases">
        <authorList>
            <person name="Xu S."/>
            <person name="Li A."/>
        </authorList>
    </citation>
    <scope>NUCLEOTIDE SEQUENCE [LARGE SCALE GENOMIC DNA]</scope>
    <source>
        <strain evidence="3 4">119BY6-57</strain>
    </source>
</reference>